<dbReference type="Proteomes" id="UP000092993">
    <property type="component" value="Unassembled WGS sequence"/>
</dbReference>
<feature type="compositionally biased region" description="Basic residues" evidence="1">
    <location>
        <begin position="482"/>
        <end position="495"/>
    </location>
</feature>
<accession>A0A1C7LPA1</accession>
<comment type="caution">
    <text evidence="2">The sequence shown here is derived from an EMBL/GenBank/DDBJ whole genome shotgun (WGS) entry which is preliminary data.</text>
</comment>
<feature type="compositionally biased region" description="Low complexity" evidence="1">
    <location>
        <begin position="422"/>
        <end position="432"/>
    </location>
</feature>
<dbReference type="AlphaFoldDB" id="A0A1C7LPA1"/>
<feature type="compositionally biased region" description="Polar residues" evidence="1">
    <location>
        <begin position="50"/>
        <end position="59"/>
    </location>
</feature>
<feature type="compositionally biased region" description="Pro residues" evidence="1">
    <location>
        <begin position="374"/>
        <end position="393"/>
    </location>
</feature>
<feature type="region of interest" description="Disordered" evidence="1">
    <location>
        <begin position="371"/>
        <end position="542"/>
    </location>
</feature>
<gene>
    <name evidence="2" type="ORF">A0H81_13475</name>
</gene>
<feature type="compositionally biased region" description="Acidic residues" evidence="1">
    <location>
        <begin position="504"/>
        <end position="513"/>
    </location>
</feature>
<feature type="region of interest" description="Disordered" evidence="1">
    <location>
        <begin position="50"/>
        <end position="81"/>
    </location>
</feature>
<feature type="compositionally biased region" description="Low complexity" evidence="1">
    <location>
        <begin position="399"/>
        <end position="415"/>
    </location>
</feature>
<sequence length="542" mass="58316">MSSAWWNDETDVEVDVSYTYSGETYDSHISQHSLCFPTSSARDELNTCPLPTTSATRTAPTIVHASPPAPPEPVSDPSQRRKDLPYIFRDGAVADDHPFVTEYLRALPPLIRYSPFVASTSATPQALTRWHVMNGGMAEPSQVAGLLGLQVKLHELEAEAVFSLAALKVVSEPKHEAHFAFWGRNVMKRTAEVINRIYFRRNPTLIRSDQCWLGTSETLPIIMSNQDVFVPKTSGTDRNLRNRKPPQAAKPSVGAAGTKRARTEPEGGEAEQRAVPKRTRVSAREAAASTPVLQTRSRARAEKEKSAAVTSSISPTPAPVPTPAPIASSSTTSPPIQPAIITREAKLEEMSALPSSATASTPTLEVDIDVEMDAPPPARPPPSAIAMLPPPVPTRRSTRQANRAAAATPAPAAASDARRSRSTSATKSGRASVETSGSSTAVSEIGTSEDGTVVAEAVPKSKKRKARDDDEQEEKPEPQPARKQRARAPARKRAKTVAATEPEPVVEEPQPEPELEKPAPKAKANTKSAPAKKSGSRKTRKR</sequence>
<reference evidence="2 3" key="1">
    <citation type="submission" date="2016-03" db="EMBL/GenBank/DDBJ databases">
        <title>Whole genome sequencing of Grifola frondosa 9006-11.</title>
        <authorList>
            <person name="Min B."/>
            <person name="Park H."/>
            <person name="Kim J.-G."/>
            <person name="Cho H."/>
            <person name="Oh Y.-L."/>
            <person name="Kong W.-S."/>
            <person name="Choi I.-G."/>
        </authorList>
    </citation>
    <scope>NUCLEOTIDE SEQUENCE [LARGE SCALE GENOMIC DNA]</scope>
    <source>
        <strain evidence="2 3">9006-11</strain>
    </source>
</reference>
<feature type="compositionally biased region" description="Low complexity" evidence="1">
    <location>
        <begin position="325"/>
        <end position="336"/>
    </location>
</feature>
<feature type="compositionally biased region" description="Basic and acidic residues" evidence="1">
    <location>
        <begin position="261"/>
        <end position="274"/>
    </location>
</feature>
<dbReference type="OMA" id="HPAHWAL"/>
<evidence type="ECO:0000256" key="1">
    <source>
        <dbReference type="SAM" id="MobiDB-lite"/>
    </source>
</evidence>
<evidence type="ECO:0000313" key="2">
    <source>
        <dbReference type="EMBL" id="OBZ66563.1"/>
    </source>
</evidence>
<feature type="compositionally biased region" description="Polar residues" evidence="1">
    <location>
        <begin position="433"/>
        <end position="450"/>
    </location>
</feature>
<feature type="region of interest" description="Disordered" evidence="1">
    <location>
        <begin position="230"/>
        <end position="336"/>
    </location>
</feature>
<organism evidence="2 3">
    <name type="scientific">Grifola frondosa</name>
    <name type="common">Maitake</name>
    <name type="synonym">Polyporus frondosus</name>
    <dbReference type="NCBI Taxonomy" id="5627"/>
    <lineage>
        <taxon>Eukaryota</taxon>
        <taxon>Fungi</taxon>
        <taxon>Dikarya</taxon>
        <taxon>Basidiomycota</taxon>
        <taxon>Agaricomycotina</taxon>
        <taxon>Agaricomycetes</taxon>
        <taxon>Polyporales</taxon>
        <taxon>Grifolaceae</taxon>
        <taxon>Grifola</taxon>
    </lineage>
</organism>
<proteinExistence type="predicted"/>
<evidence type="ECO:0000313" key="3">
    <source>
        <dbReference type="Proteomes" id="UP000092993"/>
    </source>
</evidence>
<keyword evidence="3" id="KW-1185">Reference proteome</keyword>
<protein>
    <submittedName>
        <fullName evidence="2">Uncharacterized protein</fullName>
    </submittedName>
</protein>
<dbReference type="EMBL" id="LUGG01000029">
    <property type="protein sequence ID" value="OBZ66563.1"/>
    <property type="molecule type" value="Genomic_DNA"/>
</dbReference>
<dbReference type="OrthoDB" id="2756548at2759"/>
<name>A0A1C7LPA1_GRIFR</name>